<protein>
    <submittedName>
        <fullName evidence="1">Phage-related protein</fullName>
    </submittedName>
</protein>
<dbReference type="RefSeq" id="WP_004628853.1">
    <property type="nucleotide sequence ID" value="NZ_AORV01000058.1"/>
</dbReference>
<evidence type="ECO:0000313" key="2">
    <source>
        <dbReference type="Proteomes" id="UP000014155"/>
    </source>
</evidence>
<gene>
    <name evidence="1" type="ORF">CTER_3974</name>
</gene>
<dbReference type="Pfam" id="PF05973">
    <property type="entry name" value="Gp49"/>
    <property type="match status" value="1"/>
</dbReference>
<accession>S0FGL7</accession>
<dbReference type="Proteomes" id="UP000014155">
    <property type="component" value="Unassembled WGS sequence"/>
</dbReference>
<proteinExistence type="predicted"/>
<reference evidence="1 2" key="1">
    <citation type="journal article" date="2013" name="Genome Announc.">
        <title>Draft Genome Sequence of the Cellulolytic, Mesophilic, Anaerobic Bacterium Clostridium termitidis Strain CT1112 (DSM 5398).</title>
        <authorList>
            <person name="Lal S."/>
            <person name="Ramachandran U."/>
            <person name="Zhang X."/>
            <person name="Munir R."/>
            <person name="Sparling R."/>
            <person name="Levin D.B."/>
        </authorList>
    </citation>
    <scope>NUCLEOTIDE SEQUENCE [LARGE SCALE GENOMIC DNA]</scope>
    <source>
        <strain evidence="1 2">CT1112</strain>
    </source>
</reference>
<dbReference type="eggNOG" id="COG4679">
    <property type="taxonomic scope" value="Bacteria"/>
</dbReference>
<dbReference type="EMBL" id="AORV01000058">
    <property type="protein sequence ID" value="EMS70252.1"/>
    <property type="molecule type" value="Genomic_DNA"/>
</dbReference>
<sequence length="114" mass="13420">MNVYHYETSGGKDLILEYIDELPKKERAEGLTILGKLEEEGIEALEVLKTRQLKGRLWEIKFYDNRIMYIVADGENMYLIHACKKQKNKAEKFELNKAIKRVKELEAELGKRFI</sequence>
<dbReference type="InterPro" id="IPR009241">
    <property type="entry name" value="HigB-like"/>
</dbReference>
<dbReference type="AlphaFoldDB" id="S0FGL7"/>
<keyword evidence="2" id="KW-1185">Reference proteome</keyword>
<comment type="caution">
    <text evidence="1">The sequence shown here is derived from an EMBL/GenBank/DDBJ whole genome shotgun (WGS) entry which is preliminary data.</text>
</comment>
<dbReference type="PATRIC" id="fig|1195236.3.peg.4184"/>
<name>S0FGL7_RUMCE</name>
<evidence type="ECO:0000313" key="1">
    <source>
        <dbReference type="EMBL" id="EMS70252.1"/>
    </source>
</evidence>
<organism evidence="1 2">
    <name type="scientific">Ruminiclostridium cellobioparum subsp. termitidis CT1112</name>
    <dbReference type="NCBI Taxonomy" id="1195236"/>
    <lineage>
        <taxon>Bacteria</taxon>
        <taxon>Bacillati</taxon>
        <taxon>Bacillota</taxon>
        <taxon>Clostridia</taxon>
        <taxon>Eubacteriales</taxon>
        <taxon>Oscillospiraceae</taxon>
        <taxon>Ruminiclostridium</taxon>
    </lineage>
</organism>